<dbReference type="InterPro" id="IPR019410">
    <property type="entry name" value="Methyltransf_16"/>
</dbReference>
<organism evidence="9 10">
    <name type="scientific">Corchorus capsularis</name>
    <name type="common">Jute</name>
    <dbReference type="NCBI Taxonomy" id="210143"/>
    <lineage>
        <taxon>Eukaryota</taxon>
        <taxon>Viridiplantae</taxon>
        <taxon>Streptophyta</taxon>
        <taxon>Embryophyta</taxon>
        <taxon>Tracheophyta</taxon>
        <taxon>Spermatophyta</taxon>
        <taxon>Magnoliopsida</taxon>
        <taxon>eudicotyledons</taxon>
        <taxon>Gunneridae</taxon>
        <taxon>Pentapetalae</taxon>
        <taxon>rosids</taxon>
        <taxon>malvids</taxon>
        <taxon>Malvales</taxon>
        <taxon>Malvaceae</taxon>
        <taxon>Grewioideae</taxon>
        <taxon>Apeibeae</taxon>
        <taxon>Corchorus</taxon>
    </lineage>
</organism>
<dbReference type="EMBL" id="AWWV01014564">
    <property type="protein sequence ID" value="OMO55817.1"/>
    <property type="molecule type" value="Genomic_DNA"/>
</dbReference>
<dbReference type="Proteomes" id="UP000188268">
    <property type="component" value="Unassembled WGS sequence"/>
</dbReference>
<evidence type="ECO:0000256" key="5">
    <source>
        <dbReference type="ARBA" id="ARBA00022490"/>
    </source>
</evidence>
<evidence type="ECO:0000256" key="8">
    <source>
        <dbReference type="ARBA" id="ARBA00023242"/>
    </source>
</evidence>
<dbReference type="PANTHER" id="PTHR13539">
    <property type="entry name" value="CALMODULIN-LYSINE N-METHYLTRANSFERASE"/>
    <property type="match status" value="1"/>
</dbReference>
<keyword evidence="10" id="KW-1185">Reference proteome</keyword>
<evidence type="ECO:0000256" key="3">
    <source>
        <dbReference type="ARBA" id="ARBA00011914"/>
    </source>
</evidence>
<dbReference type="GO" id="GO:0005634">
    <property type="term" value="C:nucleus"/>
    <property type="evidence" value="ECO:0007669"/>
    <property type="project" value="UniProtKB-SubCell"/>
</dbReference>
<dbReference type="InterPro" id="IPR029063">
    <property type="entry name" value="SAM-dependent_MTases_sf"/>
</dbReference>
<protein>
    <recommendedName>
        <fullName evidence="4">Calmodulin-lysine N-methyltransferase</fullName>
        <ecNumber evidence="3">2.1.1.60</ecNumber>
    </recommendedName>
</protein>
<dbReference type="OMA" id="WYYLAPQ"/>
<comment type="caution">
    <text evidence="9">The sequence shown here is derived from an EMBL/GenBank/DDBJ whole genome shotgun (WGS) entry which is preliminary data.</text>
</comment>
<evidence type="ECO:0000313" key="10">
    <source>
        <dbReference type="Proteomes" id="UP000188268"/>
    </source>
</evidence>
<dbReference type="GO" id="GO:0018025">
    <property type="term" value="F:calmodulin-lysine N-methyltransferase activity"/>
    <property type="evidence" value="ECO:0007669"/>
    <property type="project" value="UniProtKB-EC"/>
</dbReference>
<dbReference type="Gene3D" id="3.40.50.150">
    <property type="entry name" value="Vaccinia Virus protein VP39"/>
    <property type="match status" value="1"/>
</dbReference>
<proteinExistence type="predicted"/>
<dbReference type="SUPFAM" id="SSF53335">
    <property type="entry name" value="S-adenosyl-L-methionine-dependent methyltransferases"/>
    <property type="match status" value="1"/>
</dbReference>
<accession>A0A1R3GCM0</accession>
<evidence type="ECO:0000256" key="4">
    <source>
        <dbReference type="ARBA" id="ARBA00020594"/>
    </source>
</evidence>
<dbReference type="GO" id="GO:0005737">
    <property type="term" value="C:cytoplasm"/>
    <property type="evidence" value="ECO:0007669"/>
    <property type="project" value="UniProtKB-SubCell"/>
</dbReference>
<keyword evidence="6 9" id="KW-0489">Methyltransferase</keyword>
<dbReference type="OrthoDB" id="413520at2759"/>
<keyword evidence="8" id="KW-0539">Nucleus</keyword>
<dbReference type="PANTHER" id="PTHR13539:SF3">
    <property type="entry name" value="CALMODULIN-LYSINE N-METHYLTRANSFERASE"/>
    <property type="match status" value="1"/>
</dbReference>
<dbReference type="Pfam" id="PF10294">
    <property type="entry name" value="Methyltransf_16"/>
    <property type="match status" value="1"/>
</dbReference>
<comment type="subcellular location">
    <subcellularLocation>
        <location evidence="2">Cytoplasm</location>
    </subcellularLocation>
    <subcellularLocation>
        <location evidence="1">Nucleus</location>
    </subcellularLocation>
</comment>
<name>A0A1R3GCM0_COCAP</name>
<dbReference type="Gramene" id="OMO55817">
    <property type="protein sequence ID" value="OMO55817"/>
    <property type="gene ID" value="CCACVL1_26970"/>
</dbReference>
<gene>
    <name evidence="9" type="ORF">CCACVL1_26970</name>
</gene>
<keyword evidence="7 9" id="KW-0808">Transferase</keyword>
<evidence type="ECO:0000256" key="2">
    <source>
        <dbReference type="ARBA" id="ARBA00004496"/>
    </source>
</evidence>
<dbReference type="GO" id="GO:0032259">
    <property type="term" value="P:methylation"/>
    <property type="evidence" value="ECO:0007669"/>
    <property type="project" value="UniProtKB-KW"/>
</dbReference>
<sequence>METNKNNSSNSKPSASSLRWGILRRALLHRAKNPEDESELGMKRISRKAAKGFNLIPCQLLHHDPNSRDARLCYTLPIQGSPKLVLTQRVDNDVDLTDFEICNRYNIDNTGLVCQWPSEDVLAYFCLSHADLFRSKRVIELGSGYGLAGLVIAAATEALEVVISDGNPQVVDYIQHNVNMNSEAFGDTTVKSMELHWHQKEISDLSHTFDVIVASDCTFFKEFHKDLARITQLLLKNVGPAEAIFFSPKRGNSLDKFLEEIENNGLHFSITETYDTEIWKHHQRFMNGDDSWPGYDKDHCYPLLIRITP</sequence>
<evidence type="ECO:0000313" key="9">
    <source>
        <dbReference type="EMBL" id="OMO55817.1"/>
    </source>
</evidence>
<evidence type="ECO:0000256" key="7">
    <source>
        <dbReference type="ARBA" id="ARBA00022679"/>
    </source>
</evidence>
<dbReference type="AlphaFoldDB" id="A0A1R3GCM0"/>
<keyword evidence="5" id="KW-0963">Cytoplasm</keyword>
<dbReference type="InterPro" id="IPR025800">
    <property type="entry name" value="CaM-Lys-N-MeTrfase"/>
</dbReference>
<evidence type="ECO:0000256" key="1">
    <source>
        <dbReference type="ARBA" id="ARBA00004123"/>
    </source>
</evidence>
<dbReference type="STRING" id="210143.A0A1R3GCM0"/>
<evidence type="ECO:0000256" key="6">
    <source>
        <dbReference type="ARBA" id="ARBA00022603"/>
    </source>
</evidence>
<reference evidence="9 10" key="1">
    <citation type="submission" date="2013-09" db="EMBL/GenBank/DDBJ databases">
        <title>Corchorus capsularis genome sequencing.</title>
        <authorList>
            <person name="Alam M."/>
            <person name="Haque M.S."/>
            <person name="Islam M.S."/>
            <person name="Emdad E.M."/>
            <person name="Islam M.M."/>
            <person name="Ahmed B."/>
            <person name="Halim A."/>
            <person name="Hossen Q.M.M."/>
            <person name="Hossain M.Z."/>
            <person name="Ahmed R."/>
            <person name="Khan M.M."/>
            <person name="Islam R."/>
            <person name="Rashid M.M."/>
            <person name="Khan S.A."/>
            <person name="Rahman M.S."/>
            <person name="Alam M."/>
        </authorList>
    </citation>
    <scope>NUCLEOTIDE SEQUENCE [LARGE SCALE GENOMIC DNA]</scope>
    <source>
        <strain evidence="10">cv. CVL-1</strain>
        <tissue evidence="9">Whole seedling</tissue>
    </source>
</reference>
<dbReference type="EC" id="2.1.1.60" evidence="3"/>